<dbReference type="GO" id="GO:0006108">
    <property type="term" value="P:malate metabolic process"/>
    <property type="evidence" value="ECO:0007669"/>
    <property type="project" value="InterPro"/>
</dbReference>
<keyword evidence="4" id="KW-1185">Reference proteome</keyword>
<dbReference type="EMBL" id="NIVC01003836">
    <property type="protein sequence ID" value="PAA49590.1"/>
    <property type="molecule type" value="Genomic_DNA"/>
</dbReference>
<keyword evidence="2" id="KW-0560">Oxidoreductase</keyword>
<dbReference type="InterPro" id="IPR036291">
    <property type="entry name" value="NAD(P)-bd_dom_sf"/>
</dbReference>
<accession>A0A267DJV2</accession>
<dbReference type="AlphaFoldDB" id="A0A267DJV2"/>
<evidence type="ECO:0000313" key="4">
    <source>
        <dbReference type="Proteomes" id="UP000215902"/>
    </source>
</evidence>
<name>A0A267DJV2_9PLAT</name>
<sequence>FQETVRGLGLVFVFASTCKQLKGGINMAKIVIAGSSDCPYYARVELLADYLAKNLPAFKLTKIVKTPEEWPDWSRQCCEERGWHQYKSPIVWRELVNQGGKGVLIGGANEFQEYAKAYYDFESDMTSPQQRAVANDNTRYKAKLDAETSALRAKSRPLRVTVTAACGDAAYHLLPLLADGSVFGCGTELAVTLYDRRGSDEMEGLAWKSRDLAQPLVRSIRCTRSLADALAGAELLVLLTNSSRRSQQRRVTRQPIRARLAPLAEALRQSVCGVRGRHPGGWLRRARRIRILVSGRAPVNFGARVLLEWSALAGPAAVAPRPHTRTGWPPLRA</sequence>
<gene>
    <name evidence="3" type="ORF">BOX15_Mlig030146g2</name>
</gene>
<dbReference type="InterPro" id="IPR010945">
    <property type="entry name" value="Malate_DH_type2"/>
</dbReference>
<dbReference type="PANTHER" id="PTHR23382">
    <property type="entry name" value="MALATE DEHYDROGENASE"/>
    <property type="match status" value="1"/>
</dbReference>
<comment type="caution">
    <text evidence="3">The sequence shown here is derived from an EMBL/GenBank/DDBJ whole genome shotgun (WGS) entry which is preliminary data.</text>
</comment>
<evidence type="ECO:0000256" key="1">
    <source>
        <dbReference type="ARBA" id="ARBA00009613"/>
    </source>
</evidence>
<dbReference type="SUPFAM" id="SSF51735">
    <property type="entry name" value="NAD(P)-binding Rossmann-fold domains"/>
    <property type="match status" value="1"/>
</dbReference>
<evidence type="ECO:0000256" key="2">
    <source>
        <dbReference type="ARBA" id="ARBA00023002"/>
    </source>
</evidence>
<reference evidence="3 4" key="1">
    <citation type="submission" date="2017-06" db="EMBL/GenBank/DDBJ databases">
        <title>A platform for efficient transgenesis in Macrostomum lignano, a flatworm model organism for stem cell research.</title>
        <authorList>
            <person name="Berezikov E."/>
        </authorList>
    </citation>
    <scope>NUCLEOTIDE SEQUENCE [LARGE SCALE GENOMIC DNA]</scope>
    <source>
        <strain evidence="3">DV1</strain>
        <tissue evidence="3">Whole organism</tissue>
    </source>
</reference>
<comment type="similarity">
    <text evidence="1">Belongs to the LDH/MDH superfamily. MDH type 2 family.</text>
</comment>
<dbReference type="OrthoDB" id="1510206at2759"/>
<proteinExistence type="inferred from homology"/>
<dbReference type="STRING" id="282301.A0A267DJV2"/>
<dbReference type="Proteomes" id="UP000215902">
    <property type="component" value="Unassembled WGS sequence"/>
</dbReference>
<evidence type="ECO:0000313" key="3">
    <source>
        <dbReference type="EMBL" id="PAA49590.1"/>
    </source>
</evidence>
<protein>
    <submittedName>
        <fullName evidence="3">Uncharacterized protein</fullName>
    </submittedName>
</protein>
<dbReference type="GO" id="GO:0016615">
    <property type="term" value="F:malate dehydrogenase activity"/>
    <property type="evidence" value="ECO:0007669"/>
    <property type="project" value="InterPro"/>
</dbReference>
<feature type="non-terminal residue" evidence="3">
    <location>
        <position position="1"/>
    </location>
</feature>
<organism evidence="3 4">
    <name type="scientific">Macrostomum lignano</name>
    <dbReference type="NCBI Taxonomy" id="282301"/>
    <lineage>
        <taxon>Eukaryota</taxon>
        <taxon>Metazoa</taxon>
        <taxon>Spiralia</taxon>
        <taxon>Lophotrochozoa</taxon>
        <taxon>Platyhelminthes</taxon>
        <taxon>Rhabditophora</taxon>
        <taxon>Macrostomorpha</taxon>
        <taxon>Macrostomida</taxon>
        <taxon>Macrostomidae</taxon>
        <taxon>Macrostomum</taxon>
    </lineage>
</organism>
<dbReference type="Gene3D" id="3.40.50.720">
    <property type="entry name" value="NAD(P)-binding Rossmann-like Domain"/>
    <property type="match status" value="1"/>
</dbReference>